<evidence type="ECO:0000313" key="10">
    <source>
        <dbReference type="Proteomes" id="UP000239203"/>
    </source>
</evidence>
<feature type="transmembrane region" description="Helical" evidence="8">
    <location>
        <begin position="429"/>
        <end position="450"/>
    </location>
</feature>
<dbReference type="RefSeq" id="WP_104481891.1">
    <property type="nucleotide sequence ID" value="NZ_CP154825.1"/>
</dbReference>
<evidence type="ECO:0000313" key="9">
    <source>
        <dbReference type="EMBL" id="PPK64517.1"/>
    </source>
</evidence>
<evidence type="ECO:0000256" key="8">
    <source>
        <dbReference type="SAM" id="Phobius"/>
    </source>
</evidence>
<gene>
    <name evidence="9" type="ORF">CLV40_11984</name>
</gene>
<keyword evidence="6 8" id="KW-0472">Membrane</keyword>
<feature type="transmembrane region" description="Helical" evidence="8">
    <location>
        <begin position="330"/>
        <end position="351"/>
    </location>
</feature>
<keyword evidence="5 8" id="KW-1133">Transmembrane helix</keyword>
<name>A0A2S6GH17_9PSEU</name>
<feature type="transmembrane region" description="Helical" evidence="8">
    <location>
        <begin position="371"/>
        <end position="394"/>
    </location>
</feature>
<feature type="transmembrane region" description="Helical" evidence="8">
    <location>
        <begin position="159"/>
        <end position="182"/>
    </location>
</feature>
<feature type="transmembrane region" description="Helical" evidence="8">
    <location>
        <begin position="401"/>
        <end position="423"/>
    </location>
</feature>
<evidence type="ECO:0000256" key="2">
    <source>
        <dbReference type="ARBA" id="ARBA00007430"/>
    </source>
</evidence>
<dbReference type="PANTHER" id="PTHR30250">
    <property type="entry name" value="PST FAMILY PREDICTED COLANIC ACID TRANSPORTER"/>
    <property type="match status" value="1"/>
</dbReference>
<dbReference type="EMBL" id="PTIX01000019">
    <property type="protein sequence ID" value="PPK64517.1"/>
    <property type="molecule type" value="Genomic_DNA"/>
</dbReference>
<dbReference type="Proteomes" id="UP000239203">
    <property type="component" value="Unassembled WGS sequence"/>
</dbReference>
<protein>
    <submittedName>
        <fullName evidence="9">O-antigen/teichoic acid export membrane protein</fullName>
    </submittedName>
</protein>
<evidence type="ECO:0000256" key="7">
    <source>
        <dbReference type="SAM" id="MobiDB-lite"/>
    </source>
</evidence>
<comment type="subcellular location">
    <subcellularLocation>
        <location evidence="1">Cell membrane</location>
        <topology evidence="1">Multi-pass membrane protein</topology>
    </subcellularLocation>
</comment>
<evidence type="ECO:0000256" key="6">
    <source>
        <dbReference type="ARBA" id="ARBA00023136"/>
    </source>
</evidence>
<proteinExistence type="inferred from homology"/>
<accession>A0A2S6GH17</accession>
<evidence type="ECO:0000256" key="3">
    <source>
        <dbReference type="ARBA" id="ARBA00022475"/>
    </source>
</evidence>
<dbReference type="OrthoDB" id="9770347at2"/>
<feature type="transmembrane region" description="Helical" evidence="8">
    <location>
        <begin position="488"/>
        <end position="507"/>
    </location>
</feature>
<feature type="transmembrane region" description="Helical" evidence="8">
    <location>
        <begin position="67"/>
        <end position="85"/>
    </location>
</feature>
<evidence type="ECO:0000256" key="1">
    <source>
        <dbReference type="ARBA" id="ARBA00004651"/>
    </source>
</evidence>
<feature type="transmembrane region" description="Helical" evidence="8">
    <location>
        <begin position="91"/>
        <end position="115"/>
    </location>
</feature>
<evidence type="ECO:0000256" key="4">
    <source>
        <dbReference type="ARBA" id="ARBA00022692"/>
    </source>
</evidence>
<feature type="transmembrane region" description="Helical" evidence="8">
    <location>
        <begin position="224"/>
        <end position="243"/>
    </location>
</feature>
<dbReference type="AlphaFoldDB" id="A0A2S6GH17"/>
<feature type="region of interest" description="Disordered" evidence="7">
    <location>
        <begin position="1"/>
        <end position="43"/>
    </location>
</feature>
<keyword evidence="10" id="KW-1185">Reference proteome</keyword>
<feature type="transmembrane region" description="Helical" evidence="8">
    <location>
        <begin position="127"/>
        <end position="147"/>
    </location>
</feature>
<dbReference type="Pfam" id="PF13440">
    <property type="entry name" value="Polysacc_synt_3"/>
    <property type="match status" value="1"/>
</dbReference>
<feature type="transmembrane region" description="Helical" evidence="8">
    <location>
        <begin position="194"/>
        <end position="218"/>
    </location>
</feature>
<sequence length="521" mass="54340">MSADAPQAPQRSSAPTEGPLDPPTERVHPLPPAAGLTEVPDPAPAPAAAGVGGKVGRGLAWSMLNTVVLRLGIFLSGIIMARLLTTADYGVFALAVTALTVLQAFNELGVSLALVRWERDVREFAGTAMTIAIANSALLYAAVWALTPKYCELMGSPEAVTVVRVLCAAVLVDGIAVVPATILNREFLQRTRFFCDAASFVVVTGLTITLGASGAGAISFSVGQLSGSIVSMTCYLLLCPVRVRPGWDRATARELIRFGLPLAAASVLTLSVTQIDKIIVGGFTDAAALGLYLMVFNQSSLPLQIFSEAGRRVSLAGFARMADNKPQLELAVARGVGLMVAAALPVCALLACYSAPMLHAVYGDQWVPGAQALRFLAILGLARILLFIGYDLLVALDGNRVLIWLQGLWLVVTVGGLFAGVLLDGIRGAAIAQAAVTALIVLPVFGAVVVRRGIRLAPALRACGRPVLGGALVVASSFLVRAVFENSWLQLLVGGLVAVVVYLPVVYPMRSMLPGRSGAAA</sequence>
<keyword evidence="4 8" id="KW-0812">Transmembrane</keyword>
<comment type="caution">
    <text evidence="9">The sequence shown here is derived from an EMBL/GenBank/DDBJ whole genome shotgun (WGS) entry which is preliminary data.</text>
</comment>
<dbReference type="InterPro" id="IPR050833">
    <property type="entry name" value="Poly_Biosynth_Transport"/>
</dbReference>
<evidence type="ECO:0000256" key="5">
    <source>
        <dbReference type="ARBA" id="ARBA00022989"/>
    </source>
</evidence>
<keyword evidence="3" id="KW-1003">Cell membrane</keyword>
<dbReference type="GO" id="GO:0005886">
    <property type="term" value="C:plasma membrane"/>
    <property type="evidence" value="ECO:0007669"/>
    <property type="project" value="UniProtKB-SubCell"/>
</dbReference>
<comment type="similarity">
    <text evidence="2">Belongs to the polysaccharide synthase family.</text>
</comment>
<reference evidence="9 10" key="1">
    <citation type="submission" date="2018-02" db="EMBL/GenBank/DDBJ databases">
        <title>Genomic Encyclopedia of Archaeal and Bacterial Type Strains, Phase II (KMG-II): from individual species to whole genera.</title>
        <authorList>
            <person name="Goeker M."/>
        </authorList>
    </citation>
    <scope>NUCLEOTIDE SEQUENCE [LARGE SCALE GENOMIC DNA]</scope>
    <source>
        <strain evidence="9 10">YU 961-1</strain>
    </source>
</reference>
<feature type="transmembrane region" description="Helical" evidence="8">
    <location>
        <begin position="462"/>
        <end position="482"/>
    </location>
</feature>
<organism evidence="9 10">
    <name type="scientific">Actinokineospora auranticolor</name>
    <dbReference type="NCBI Taxonomy" id="155976"/>
    <lineage>
        <taxon>Bacteria</taxon>
        <taxon>Bacillati</taxon>
        <taxon>Actinomycetota</taxon>
        <taxon>Actinomycetes</taxon>
        <taxon>Pseudonocardiales</taxon>
        <taxon>Pseudonocardiaceae</taxon>
        <taxon>Actinokineospora</taxon>
    </lineage>
</organism>
<dbReference type="PANTHER" id="PTHR30250:SF10">
    <property type="entry name" value="LIPOPOLYSACCHARIDE BIOSYNTHESIS PROTEIN WZXC"/>
    <property type="match status" value="1"/>
</dbReference>